<evidence type="ECO:0000313" key="3">
    <source>
        <dbReference type="EMBL" id="GAA2247333.1"/>
    </source>
</evidence>
<sequence length="80" mass="7765">MTVRRSAATLLAVLALGSTPLLTACGPTSAAPAPTASVTPAPADGASDGSADPQLKDMQQKVDAAESAAAQADADATKDN</sequence>
<feature type="compositionally biased region" description="Low complexity" evidence="1">
    <location>
        <begin position="65"/>
        <end position="74"/>
    </location>
</feature>
<feature type="region of interest" description="Disordered" evidence="1">
    <location>
        <begin position="25"/>
        <end position="80"/>
    </location>
</feature>
<proteinExistence type="predicted"/>
<keyword evidence="4" id="KW-1185">Reference proteome</keyword>
<feature type="signal peptide" evidence="2">
    <location>
        <begin position="1"/>
        <end position="23"/>
    </location>
</feature>
<evidence type="ECO:0008006" key="5">
    <source>
        <dbReference type="Google" id="ProtNLM"/>
    </source>
</evidence>
<name>A0ABN3E2Y9_9ACTN</name>
<dbReference type="Proteomes" id="UP001500305">
    <property type="component" value="Unassembled WGS sequence"/>
</dbReference>
<accession>A0ABN3E2Y9</accession>
<evidence type="ECO:0000256" key="1">
    <source>
        <dbReference type="SAM" id="MobiDB-lite"/>
    </source>
</evidence>
<reference evidence="3 4" key="1">
    <citation type="journal article" date="2019" name="Int. J. Syst. Evol. Microbiol.">
        <title>The Global Catalogue of Microorganisms (GCM) 10K type strain sequencing project: providing services to taxonomists for standard genome sequencing and annotation.</title>
        <authorList>
            <consortium name="The Broad Institute Genomics Platform"/>
            <consortium name="The Broad Institute Genome Sequencing Center for Infectious Disease"/>
            <person name="Wu L."/>
            <person name="Ma J."/>
        </authorList>
    </citation>
    <scope>NUCLEOTIDE SEQUENCE [LARGE SCALE GENOMIC DNA]</scope>
    <source>
        <strain evidence="3 4">JCM 7356</strain>
    </source>
</reference>
<evidence type="ECO:0000256" key="2">
    <source>
        <dbReference type="SAM" id="SignalP"/>
    </source>
</evidence>
<comment type="caution">
    <text evidence="3">The sequence shown here is derived from an EMBL/GenBank/DDBJ whole genome shotgun (WGS) entry which is preliminary data.</text>
</comment>
<protein>
    <recommendedName>
        <fullName evidence="5">Lipoprotein</fullName>
    </recommendedName>
</protein>
<organism evidence="3 4">
    <name type="scientific">Kitasatospora cystarginea</name>
    <dbReference type="NCBI Taxonomy" id="58350"/>
    <lineage>
        <taxon>Bacteria</taxon>
        <taxon>Bacillati</taxon>
        <taxon>Actinomycetota</taxon>
        <taxon>Actinomycetes</taxon>
        <taxon>Kitasatosporales</taxon>
        <taxon>Streptomycetaceae</taxon>
        <taxon>Kitasatospora</taxon>
    </lineage>
</organism>
<dbReference type="EMBL" id="BAAATR010000012">
    <property type="protein sequence ID" value="GAA2247333.1"/>
    <property type="molecule type" value="Genomic_DNA"/>
</dbReference>
<keyword evidence="2" id="KW-0732">Signal</keyword>
<feature type="compositionally biased region" description="Basic and acidic residues" evidence="1">
    <location>
        <begin position="54"/>
        <end position="64"/>
    </location>
</feature>
<dbReference type="PROSITE" id="PS51257">
    <property type="entry name" value="PROKAR_LIPOPROTEIN"/>
    <property type="match status" value="1"/>
</dbReference>
<feature type="chain" id="PRO_5047082049" description="Lipoprotein" evidence="2">
    <location>
        <begin position="24"/>
        <end position="80"/>
    </location>
</feature>
<gene>
    <name evidence="3" type="ORF">GCM10010430_31960</name>
</gene>
<feature type="compositionally biased region" description="Low complexity" evidence="1">
    <location>
        <begin position="27"/>
        <end position="53"/>
    </location>
</feature>
<evidence type="ECO:0000313" key="4">
    <source>
        <dbReference type="Proteomes" id="UP001500305"/>
    </source>
</evidence>
<dbReference type="RefSeq" id="WP_344637040.1">
    <property type="nucleotide sequence ID" value="NZ_BAAATR010000012.1"/>
</dbReference>